<reference evidence="1" key="1">
    <citation type="submission" date="2018-01" db="EMBL/GenBank/DDBJ databases">
        <title>An insight into the sialome of Amazonian anophelines.</title>
        <authorList>
            <person name="Ribeiro J.M."/>
            <person name="Scarpassa V."/>
            <person name="Calvo E."/>
        </authorList>
    </citation>
    <scope>NUCLEOTIDE SEQUENCE</scope>
    <source>
        <tissue evidence="1">Salivary glands</tissue>
    </source>
</reference>
<name>A0A2M3ZU31_9DIPT</name>
<sequence>MYICIFFIAFPLKQAHSSHLLLPFLDFCIPHIFMQCLRLVQPVPSYSCADFTYGCALTDCTHLTSSIRITATL</sequence>
<accession>A0A2M3ZU31</accession>
<protein>
    <submittedName>
        <fullName evidence="1">Putative secreted peptide</fullName>
    </submittedName>
</protein>
<dbReference type="AlphaFoldDB" id="A0A2M3ZU31"/>
<organism evidence="1">
    <name type="scientific">Anopheles braziliensis</name>
    <dbReference type="NCBI Taxonomy" id="58242"/>
    <lineage>
        <taxon>Eukaryota</taxon>
        <taxon>Metazoa</taxon>
        <taxon>Ecdysozoa</taxon>
        <taxon>Arthropoda</taxon>
        <taxon>Hexapoda</taxon>
        <taxon>Insecta</taxon>
        <taxon>Pterygota</taxon>
        <taxon>Neoptera</taxon>
        <taxon>Endopterygota</taxon>
        <taxon>Diptera</taxon>
        <taxon>Nematocera</taxon>
        <taxon>Culicoidea</taxon>
        <taxon>Culicidae</taxon>
        <taxon>Anophelinae</taxon>
        <taxon>Anopheles</taxon>
    </lineage>
</organism>
<proteinExistence type="predicted"/>
<evidence type="ECO:0000313" key="1">
    <source>
        <dbReference type="EMBL" id="MBW32023.1"/>
    </source>
</evidence>
<dbReference type="EMBL" id="GGFM01011272">
    <property type="protein sequence ID" value="MBW32023.1"/>
    <property type="molecule type" value="Transcribed_RNA"/>
</dbReference>